<proteinExistence type="predicted"/>
<protein>
    <submittedName>
        <fullName evidence="2">GNAT family acetyltransferase</fullName>
    </submittedName>
</protein>
<name>A0A4R1GMC9_9GAMM</name>
<dbReference type="Pfam" id="PF13673">
    <property type="entry name" value="Acetyltransf_10"/>
    <property type="match status" value="1"/>
</dbReference>
<keyword evidence="3" id="KW-1185">Reference proteome</keyword>
<dbReference type="InterPro" id="IPR000182">
    <property type="entry name" value="GNAT_dom"/>
</dbReference>
<comment type="caution">
    <text evidence="2">The sequence shown here is derived from an EMBL/GenBank/DDBJ whole genome shotgun (WGS) entry which is preliminary data.</text>
</comment>
<dbReference type="Gene3D" id="3.40.630.30">
    <property type="match status" value="1"/>
</dbReference>
<organism evidence="2 3">
    <name type="scientific">Marinobacterium mangrovicola</name>
    <dbReference type="NCBI Taxonomy" id="1476959"/>
    <lineage>
        <taxon>Bacteria</taxon>
        <taxon>Pseudomonadati</taxon>
        <taxon>Pseudomonadota</taxon>
        <taxon>Gammaproteobacteria</taxon>
        <taxon>Oceanospirillales</taxon>
        <taxon>Oceanospirillaceae</taxon>
        <taxon>Marinobacterium</taxon>
    </lineage>
</organism>
<evidence type="ECO:0000313" key="2">
    <source>
        <dbReference type="EMBL" id="TCK08273.1"/>
    </source>
</evidence>
<dbReference type="GO" id="GO:0016747">
    <property type="term" value="F:acyltransferase activity, transferring groups other than amino-acyl groups"/>
    <property type="evidence" value="ECO:0007669"/>
    <property type="project" value="InterPro"/>
</dbReference>
<gene>
    <name evidence="2" type="ORF">CLV83_0347</name>
</gene>
<dbReference type="InterPro" id="IPR052564">
    <property type="entry name" value="N-acetyltrans/Recomb-assoc"/>
</dbReference>
<evidence type="ECO:0000259" key="1">
    <source>
        <dbReference type="PROSITE" id="PS51186"/>
    </source>
</evidence>
<dbReference type="PROSITE" id="PS51186">
    <property type="entry name" value="GNAT"/>
    <property type="match status" value="1"/>
</dbReference>
<dbReference type="EMBL" id="SMFU01000007">
    <property type="protein sequence ID" value="TCK08273.1"/>
    <property type="molecule type" value="Genomic_DNA"/>
</dbReference>
<reference evidence="2 3" key="1">
    <citation type="submission" date="2019-03" db="EMBL/GenBank/DDBJ databases">
        <title>Genomic Encyclopedia of Archaeal and Bacterial Type Strains, Phase II (KMG-II): from individual species to whole genera.</title>
        <authorList>
            <person name="Goeker M."/>
        </authorList>
    </citation>
    <scope>NUCLEOTIDE SEQUENCE [LARGE SCALE GENOMIC DNA]</scope>
    <source>
        <strain evidence="2 3">DSM 27697</strain>
    </source>
</reference>
<dbReference type="OrthoDB" id="5355033at2"/>
<accession>A0A4R1GMC9</accession>
<dbReference type="PANTHER" id="PTHR43451">
    <property type="entry name" value="ACETYLTRANSFERASE (GNAT) FAMILY PROTEIN"/>
    <property type="match status" value="1"/>
</dbReference>
<feature type="domain" description="N-acetyltransferase" evidence="1">
    <location>
        <begin position="8"/>
        <end position="161"/>
    </location>
</feature>
<dbReference type="RefSeq" id="WP_132286614.1">
    <property type="nucleotide sequence ID" value="NZ_SMFU01000007.1"/>
</dbReference>
<evidence type="ECO:0000313" key="3">
    <source>
        <dbReference type="Proteomes" id="UP000294546"/>
    </source>
</evidence>
<dbReference type="Proteomes" id="UP000294546">
    <property type="component" value="Unassembled WGS sequence"/>
</dbReference>
<dbReference type="InterPro" id="IPR016181">
    <property type="entry name" value="Acyl_CoA_acyltransferase"/>
</dbReference>
<dbReference type="CDD" id="cd04301">
    <property type="entry name" value="NAT_SF"/>
    <property type="match status" value="1"/>
</dbReference>
<dbReference type="PANTHER" id="PTHR43451:SF1">
    <property type="entry name" value="ACETYLTRANSFERASE"/>
    <property type="match status" value="1"/>
</dbReference>
<dbReference type="SUPFAM" id="SSF55729">
    <property type="entry name" value="Acyl-CoA N-acyltransferases (Nat)"/>
    <property type="match status" value="1"/>
</dbReference>
<sequence length="162" mass="18545">MAQGKGDIRVRPAHFADADRIADIFFDSVHGIDPDIYSRAEQLAWAPAPLDYDYWRRAIPLHETFVACIDRRVVGFIGLEPEGYIDWLYTQNYHQGQGVASALYDHLENLARERGLALLSVSASDVARPFFERRGFRVLRANQVERQGVSLRNWQMQKPLTA</sequence>
<keyword evidence="2" id="KW-0808">Transferase</keyword>
<dbReference type="AlphaFoldDB" id="A0A4R1GMC9"/>